<sequence length="283" mass="31710">MQLCSLLINDISFDHVGTQLFQPKGQHLPWRMLVSLSPRWISLLVFQKFTITGTFDVVVVNLYPFYDKVSSAGGIAFEDGFENIDIGGPAMIRAAAKVQKLIAASPELLLQSELHLDWKLRMLKPVLNHGFYIPLPPKKAFMLVSTLPSQSIAGVYPSQSAHFASDNHNDVLVVVDSKDYPELLGFLQCNQDDQQFRRKLAAKAFQHVASYDSAVSEWLRAEADCWRYKLQLYDFPSSLTVPLLPKCSLRFGENPHQKAAFYVDKSLFEVNGGGIATAIQHHG</sequence>
<protein>
    <recommendedName>
        <fullName evidence="3">Phosphoribosylaminoimidazolecarboxamide formyltransferase</fullName>
    </recommendedName>
</protein>
<reference evidence="1" key="1">
    <citation type="submission" date="2020-08" db="EMBL/GenBank/DDBJ databases">
        <title>Plant Genome Project.</title>
        <authorList>
            <person name="Zhang R.-G."/>
        </authorList>
    </citation>
    <scope>NUCLEOTIDE SEQUENCE</scope>
    <source>
        <strain evidence="1">WSP0</strain>
        <tissue evidence="1">Leaf</tissue>
    </source>
</reference>
<gene>
    <name evidence="1" type="ORF">RHGRI_000452</name>
</gene>
<evidence type="ECO:0000313" key="2">
    <source>
        <dbReference type="Proteomes" id="UP000823749"/>
    </source>
</evidence>
<name>A0AAV6LJV1_9ERIC</name>
<dbReference type="Gene3D" id="3.40.50.1380">
    <property type="entry name" value="Methylglyoxal synthase-like domain"/>
    <property type="match status" value="2"/>
</dbReference>
<evidence type="ECO:0000313" key="1">
    <source>
        <dbReference type="EMBL" id="KAG5564252.1"/>
    </source>
</evidence>
<keyword evidence="2" id="KW-1185">Reference proteome</keyword>
<dbReference type="PANTHER" id="PTHR11692:SF0">
    <property type="entry name" value="BIFUNCTIONAL PURINE BIOSYNTHESIS PROTEIN ATIC"/>
    <property type="match status" value="1"/>
</dbReference>
<dbReference type="SMART" id="SM00798">
    <property type="entry name" value="AICARFT_IMPCHas"/>
    <property type="match status" value="1"/>
</dbReference>
<dbReference type="AlphaFoldDB" id="A0AAV6LJV1"/>
<dbReference type="GO" id="GO:0006189">
    <property type="term" value="P:'de novo' IMP biosynthetic process"/>
    <property type="evidence" value="ECO:0007669"/>
    <property type="project" value="TreeGrafter"/>
</dbReference>
<dbReference type="InterPro" id="IPR036914">
    <property type="entry name" value="MGS-like_dom_sf"/>
</dbReference>
<accession>A0AAV6LJV1</accession>
<dbReference type="GO" id="GO:0005829">
    <property type="term" value="C:cytosol"/>
    <property type="evidence" value="ECO:0007669"/>
    <property type="project" value="TreeGrafter"/>
</dbReference>
<dbReference type="Pfam" id="PF01808">
    <property type="entry name" value="AICARFT_IMPCHas"/>
    <property type="match status" value="1"/>
</dbReference>
<organism evidence="1 2">
    <name type="scientific">Rhododendron griersonianum</name>
    <dbReference type="NCBI Taxonomy" id="479676"/>
    <lineage>
        <taxon>Eukaryota</taxon>
        <taxon>Viridiplantae</taxon>
        <taxon>Streptophyta</taxon>
        <taxon>Embryophyta</taxon>
        <taxon>Tracheophyta</taxon>
        <taxon>Spermatophyta</taxon>
        <taxon>Magnoliopsida</taxon>
        <taxon>eudicotyledons</taxon>
        <taxon>Gunneridae</taxon>
        <taxon>Pentapetalae</taxon>
        <taxon>asterids</taxon>
        <taxon>Ericales</taxon>
        <taxon>Ericaceae</taxon>
        <taxon>Ericoideae</taxon>
        <taxon>Rhodoreae</taxon>
        <taxon>Rhododendron</taxon>
    </lineage>
</organism>
<dbReference type="GO" id="GO:0004643">
    <property type="term" value="F:phosphoribosylaminoimidazolecarboxamide formyltransferase activity"/>
    <property type="evidence" value="ECO:0007669"/>
    <property type="project" value="InterPro"/>
</dbReference>
<comment type="caution">
    <text evidence="1">The sequence shown here is derived from an EMBL/GenBank/DDBJ whole genome shotgun (WGS) entry which is preliminary data.</text>
</comment>
<evidence type="ECO:0008006" key="3">
    <source>
        <dbReference type="Google" id="ProtNLM"/>
    </source>
</evidence>
<dbReference type="InterPro" id="IPR002695">
    <property type="entry name" value="PurH-like"/>
</dbReference>
<dbReference type="EMBL" id="JACTNZ010000001">
    <property type="protein sequence ID" value="KAG5564252.1"/>
    <property type="molecule type" value="Genomic_DNA"/>
</dbReference>
<dbReference type="GO" id="GO:0003937">
    <property type="term" value="F:IMP cyclohydrolase activity"/>
    <property type="evidence" value="ECO:0007669"/>
    <property type="project" value="InterPro"/>
</dbReference>
<dbReference type="Proteomes" id="UP000823749">
    <property type="component" value="Chromosome 1"/>
</dbReference>
<dbReference type="PANTHER" id="PTHR11692">
    <property type="entry name" value="BIFUNCTIONAL PURINE BIOSYNTHESIS PROTEIN PURH"/>
    <property type="match status" value="1"/>
</dbReference>
<proteinExistence type="predicted"/>
<dbReference type="SUPFAM" id="SSF52335">
    <property type="entry name" value="Methylglyoxal synthase-like"/>
    <property type="match status" value="2"/>
</dbReference>